<proteinExistence type="predicted"/>
<name>V2XDX1_MONRO</name>
<accession>V2XDX1</accession>
<comment type="caution">
    <text evidence="2">The sequence shown here is derived from an EMBL/GenBank/DDBJ whole genome shotgun (WGS) entry which is preliminary data.</text>
</comment>
<gene>
    <name evidence="2" type="ORF">Moror_4139</name>
</gene>
<feature type="region of interest" description="Disordered" evidence="1">
    <location>
        <begin position="1"/>
        <end position="33"/>
    </location>
</feature>
<evidence type="ECO:0000313" key="2">
    <source>
        <dbReference type="EMBL" id="ESK90675.1"/>
    </source>
</evidence>
<feature type="compositionally biased region" description="Basic and acidic residues" evidence="1">
    <location>
        <begin position="94"/>
        <end position="114"/>
    </location>
</feature>
<protein>
    <submittedName>
        <fullName evidence="2">Uncharacterized protein</fullName>
    </submittedName>
</protein>
<dbReference type="OrthoDB" id="3025610at2759"/>
<dbReference type="HOGENOM" id="CLU_1160853_0_0_1"/>
<evidence type="ECO:0000256" key="1">
    <source>
        <dbReference type="SAM" id="MobiDB-lite"/>
    </source>
</evidence>
<organism evidence="2 3">
    <name type="scientific">Moniliophthora roreri (strain MCA 2997)</name>
    <name type="common">Cocoa frosty pod rot fungus</name>
    <name type="synonym">Crinipellis roreri</name>
    <dbReference type="NCBI Taxonomy" id="1381753"/>
    <lineage>
        <taxon>Eukaryota</taxon>
        <taxon>Fungi</taxon>
        <taxon>Dikarya</taxon>
        <taxon>Basidiomycota</taxon>
        <taxon>Agaricomycotina</taxon>
        <taxon>Agaricomycetes</taxon>
        <taxon>Agaricomycetidae</taxon>
        <taxon>Agaricales</taxon>
        <taxon>Marasmiineae</taxon>
        <taxon>Marasmiaceae</taxon>
        <taxon>Moniliophthora</taxon>
    </lineage>
</organism>
<reference evidence="2 3" key="1">
    <citation type="journal article" date="2014" name="BMC Genomics">
        <title>Genome and secretome analysis of the hemibiotrophic fungal pathogen, Moniliophthora roreri, which causes frosty pod rot disease of cacao: mechanisms of the biotrophic and necrotrophic phases.</title>
        <authorList>
            <person name="Meinhardt L.W."/>
            <person name="Costa G.G.L."/>
            <person name="Thomazella D.P.T."/>
            <person name="Teixeira P.J.P.L."/>
            <person name="Carazzolle M.F."/>
            <person name="Schuster S.C."/>
            <person name="Carlson J.E."/>
            <person name="Guiltinan M.J."/>
            <person name="Mieczkowski P."/>
            <person name="Farmer A."/>
            <person name="Ramaraj T."/>
            <person name="Crozier J."/>
            <person name="Davis R.E."/>
            <person name="Shao J."/>
            <person name="Melnick R.L."/>
            <person name="Pereira G.A.G."/>
            <person name="Bailey B.A."/>
        </authorList>
    </citation>
    <scope>NUCLEOTIDE SEQUENCE [LARGE SCALE GENOMIC DNA]</scope>
    <source>
        <strain evidence="2 3">MCA 2997</strain>
    </source>
</reference>
<sequence>MDEMQPPAVALLPNQPPSLTATADKPKPPPIIKKPRPCLTCKRLFSGDWTCIRCRTCRKASREKKENLDSEARKETVKKEKIKIKAEEEQPAKVELGKRKRDEVEDKIEAKEPKPVNSSTEYLSFAHLLDALQSSRNTFSGHYSIVADPNVTNHTVAKEIYDKARRVSFDQNDPLPSTEKHKHTLVLHCTCNKAPKKPKEKKSIQDIRAKLANSSAERSPRYKKEVDKLEQNANTSVCGGFVSIKIHADTSHPLGIKGQRVEVRTWH</sequence>
<dbReference type="Proteomes" id="UP000017559">
    <property type="component" value="Unassembled WGS sequence"/>
</dbReference>
<feature type="region of interest" description="Disordered" evidence="1">
    <location>
        <begin position="94"/>
        <end position="115"/>
    </location>
</feature>
<dbReference type="KEGG" id="mrr:Moror_4139"/>
<keyword evidence="3" id="KW-1185">Reference proteome</keyword>
<dbReference type="AlphaFoldDB" id="V2XDX1"/>
<dbReference type="EMBL" id="AWSO01000420">
    <property type="protein sequence ID" value="ESK90675.1"/>
    <property type="molecule type" value="Genomic_DNA"/>
</dbReference>
<evidence type="ECO:0000313" key="3">
    <source>
        <dbReference type="Proteomes" id="UP000017559"/>
    </source>
</evidence>